<evidence type="ECO:0000256" key="3">
    <source>
        <dbReference type="ARBA" id="ARBA00022475"/>
    </source>
</evidence>
<dbReference type="GO" id="GO:0050918">
    <property type="term" value="P:positive chemotaxis"/>
    <property type="evidence" value="ECO:0007669"/>
    <property type="project" value="TreeGrafter"/>
</dbReference>
<dbReference type="Pfam" id="PF02154">
    <property type="entry name" value="FliM"/>
    <property type="match status" value="1"/>
</dbReference>
<dbReference type="PANTHER" id="PTHR30034:SF3">
    <property type="entry name" value="FLAGELLAR MOTOR SWITCH PROTEIN FLIM"/>
    <property type="match status" value="1"/>
</dbReference>
<keyword evidence="5 11" id="KW-0997">Cell inner membrane</keyword>
<dbReference type="InterPro" id="IPR028976">
    <property type="entry name" value="CheC-like_sf"/>
</dbReference>
<dbReference type="NCBIfam" id="TIGR01397">
    <property type="entry name" value="fliM_switch"/>
    <property type="match status" value="1"/>
</dbReference>
<dbReference type="InterPro" id="IPR001543">
    <property type="entry name" value="FliN-like_C"/>
</dbReference>
<dbReference type="PIRSF" id="PIRSF002888">
    <property type="entry name" value="FliM"/>
    <property type="match status" value="1"/>
</dbReference>
<keyword evidence="13" id="KW-0969">Cilium</keyword>
<evidence type="ECO:0000259" key="12">
    <source>
        <dbReference type="Pfam" id="PF01052"/>
    </source>
</evidence>
<reference evidence="13" key="1">
    <citation type="submission" date="2019-06" db="EMBL/GenBank/DDBJ databases">
        <title>Complete genome sequence of Methylogaea oryzae strain JCM16910.</title>
        <authorList>
            <person name="Asakawa S."/>
        </authorList>
    </citation>
    <scope>NUCLEOTIDE SEQUENCE</scope>
    <source>
        <strain evidence="13">E10</strain>
    </source>
</reference>
<evidence type="ECO:0000256" key="8">
    <source>
        <dbReference type="ARBA" id="ARBA00023143"/>
    </source>
</evidence>
<name>A0A8D4VQP9_9GAMM</name>
<dbReference type="SUPFAM" id="SSF103039">
    <property type="entry name" value="CheC-like"/>
    <property type="match status" value="1"/>
</dbReference>
<dbReference type="KEGG" id="moz:MoryE10_21130"/>
<sequence length="335" mass="37811">MAVTDLLTQEEIDALLHGVDDGAIDTEGDLDDVGARSYDFTSQDRIVRGRMPTLEMINERFVRNFRLSLFNFLRRSAEIAVSGIQLVKFSEYVHSLFVPTNLNLIRIHPLRGRALLVLSPRLVFTAVDNFFGGGGQFYNKIEGREFTPTEMRVIRILVDLIFKDMVEAWSPVLDVEFEYLNSEVNPQFANIVTPTEVVVVSTIHIELEGGGGDLHVTMPYSMVEPIRELLDAGIQSDRGDTDDRWRVSLEREVNDAEVEVHATLARVALTVQEMLELKAGDVIPFEMPERIHLIAEDIPVFAGHMCVSQGYYGFQVDEKITRAVGDADRLKLRKS</sequence>
<evidence type="ECO:0000313" key="13">
    <source>
        <dbReference type="EMBL" id="BBL71507.1"/>
    </source>
</evidence>
<comment type="similarity">
    <text evidence="1 11">Belongs to the FliM family.</text>
</comment>
<keyword evidence="14" id="KW-1185">Reference proteome</keyword>
<dbReference type="PANTHER" id="PTHR30034">
    <property type="entry name" value="FLAGELLAR MOTOR SWITCH PROTEIN FLIM"/>
    <property type="match status" value="1"/>
</dbReference>
<dbReference type="InterPro" id="IPR036429">
    <property type="entry name" value="SpoA-like_sf"/>
</dbReference>
<keyword evidence="13" id="KW-0966">Cell projection</keyword>
<dbReference type="GO" id="GO:0005886">
    <property type="term" value="C:plasma membrane"/>
    <property type="evidence" value="ECO:0007669"/>
    <property type="project" value="UniProtKB-SubCell"/>
</dbReference>
<evidence type="ECO:0000256" key="5">
    <source>
        <dbReference type="ARBA" id="ARBA00022519"/>
    </source>
</evidence>
<evidence type="ECO:0000256" key="11">
    <source>
        <dbReference type="PIRNR" id="PIRNR002888"/>
    </source>
</evidence>
<gene>
    <name evidence="13" type="primary">fliM</name>
    <name evidence="13" type="ORF">MoryE10_21130</name>
</gene>
<evidence type="ECO:0000256" key="6">
    <source>
        <dbReference type="ARBA" id="ARBA00022779"/>
    </source>
</evidence>
<feature type="domain" description="Flagellar motor switch protein FliN-like C-terminal" evidence="12">
    <location>
        <begin position="252"/>
        <end position="320"/>
    </location>
</feature>
<comment type="subcellular location">
    <subcellularLocation>
        <location evidence="11">Cell inner membrane</location>
        <topology evidence="11">Peripheral membrane protein</topology>
    </subcellularLocation>
    <subcellularLocation>
        <location evidence="11">Bacterial flagellum basal body</location>
    </subcellularLocation>
</comment>
<dbReference type="GO" id="GO:0003774">
    <property type="term" value="F:cytoskeletal motor activity"/>
    <property type="evidence" value="ECO:0007669"/>
    <property type="project" value="InterPro"/>
</dbReference>
<evidence type="ECO:0000256" key="2">
    <source>
        <dbReference type="ARBA" id="ARBA00021898"/>
    </source>
</evidence>
<dbReference type="Gene3D" id="2.30.330.10">
    <property type="entry name" value="SpoA-like"/>
    <property type="match status" value="1"/>
</dbReference>
<dbReference type="Pfam" id="PF01052">
    <property type="entry name" value="FliMN_C"/>
    <property type="match status" value="1"/>
</dbReference>
<protein>
    <recommendedName>
        <fullName evidence="2 10">Flagellar motor switch protein FliM</fullName>
    </recommendedName>
</protein>
<keyword evidence="4 11" id="KW-0145">Chemotaxis</keyword>
<keyword evidence="6 11" id="KW-0283">Flagellar rotation</keyword>
<dbReference type="CDD" id="cd17908">
    <property type="entry name" value="FliM"/>
    <property type="match status" value="1"/>
</dbReference>
<dbReference type="SUPFAM" id="SSF101801">
    <property type="entry name" value="Surface presentation of antigens (SPOA)"/>
    <property type="match status" value="1"/>
</dbReference>
<evidence type="ECO:0000256" key="1">
    <source>
        <dbReference type="ARBA" id="ARBA00011049"/>
    </source>
</evidence>
<dbReference type="EMBL" id="AP019782">
    <property type="protein sequence ID" value="BBL71507.1"/>
    <property type="molecule type" value="Genomic_DNA"/>
</dbReference>
<dbReference type="Proteomes" id="UP000824988">
    <property type="component" value="Chromosome"/>
</dbReference>
<evidence type="ECO:0000313" key="14">
    <source>
        <dbReference type="Proteomes" id="UP000824988"/>
    </source>
</evidence>
<dbReference type="Gene3D" id="3.40.1550.10">
    <property type="entry name" value="CheC-like"/>
    <property type="match status" value="1"/>
</dbReference>
<keyword evidence="8 11" id="KW-0975">Bacterial flagellum</keyword>
<evidence type="ECO:0000256" key="9">
    <source>
        <dbReference type="ARBA" id="ARBA00025044"/>
    </source>
</evidence>
<comment type="function">
    <text evidence="9 11">FliM is one of three proteins (FliG, FliN, FliM) that forms the rotor-mounted switch complex (C ring), located at the base of the basal body. This complex interacts with the CheY and CheZ chemotaxis proteins, in addition to contacting components of the motor that determine the direction of flagellar rotation.</text>
</comment>
<dbReference type="GO" id="GO:0071978">
    <property type="term" value="P:bacterial-type flagellum-dependent swarming motility"/>
    <property type="evidence" value="ECO:0007669"/>
    <property type="project" value="TreeGrafter"/>
</dbReference>
<keyword evidence="3 11" id="KW-1003">Cell membrane</keyword>
<organism evidence="13 14">
    <name type="scientific">Methylogaea oryzae</name>
    <dbReference type="NCBI Taxonomy" id="1295382"/>
    <lineage>
        <taxon>Bacteria</taxon>
        <taxon>Pseudomonadati</taxon>
        <taxon>Pseudomonadota</taxon>
        <taxon>Gammaproteobacteria</taxon>
        <taxon>Methylococcales</taxon>
        <taxon>Methylococcaceae</taxon>
        <taxon>Methylogaea</taxon>
    </lineage>
</organism>
<evidence type="ECO:0000256" key="10">
    <source>
        <dbReference type="NCBIfam" id="TIGR01397"/>
    </source>
</evidence>
<dbReference type="InterPro" id="IPR001689">
    <property type="entry name" value="Flag_FliM"/>
</dbReference>
<keyword evidence="7 11" id="KW-0472">Membrane</keyword>
<accession>A0A8D4VQP9</accession>
<evidence type="ECO:0000256" key="7">
    <source>
        <dbReference type="ARBA" id="ARBA00023136"/>
    </source>
</evidence>
<keyword evidence="13" id="KW-0282">Flagellum</keyword>
<evidence type="ECO:0000256" key="4">
    <source>
        <dbReference type="ARBA" id="ARBA00022500"/>
    </source>
</evidence>
<dbReference type="GO" id="GO:0009425">
    <property type="term" value="C:bacterial-type flagellum basal body"/>
    <property type="evidence" value="ECO:0007669"/>
    <property type="project" value="UniProtKB-SubCell"/>
</dbReference>
<dbReference type="RefSeq" id="WP_054774697.1">
    <property type="nucleotide sequence ID" value="NZ_AP019782.1"/>
</dbReference>
<dbReference type="AlphaFoldDB" id="A0A8D4VQP9"/>
<dbReference type="PRINTS" id="PR00955">
    <property type="entry name" value="FLGMOTORFLIM"/>
</dbReference>
<proteinExistence type="inferred from homology"/>